<dbReference type="AlphaFoldDB" id="A0A4V2EV43"/>
<organism evidence="1 2">
    <name type="scientific">Sphaerotilus mobilis</name>
    <dbReference type="NCBI Taxonomy" id="47994"/>
    <lineage>
        <taxon>Bacteria</taxon>
        <taxon>Pseudomonadati</taxon>
        <taxon>Pseudomonadota</taxon>
        <taxon>Betaproteobacteria</taxon>
        <taxon>Burkholderiales</taxon>
        <taxon>Sphaerotilaceae</taxon>
        <taxon>Sphaerotilus</taxon>
    </lineage>
</organism>
<sequence length="137" mass="14961">MPRAPHPLVTTRRRVGALLLTATLALGGCGGGIYIGIDGSGDSPPNVSLAIATSRVGNEVTIDMSAFATDDYRVTKVEFWFIDDLGNRSMIATDFTSPYSANDFFRIVRTGSIFYLARAFDDNGQYTDTGWQEIRLL</sequence>
<comment type="caution">
    <text evidence="1">The sequence shown here is derived from an EMBL/GenBank/DDBJ whole genome shotgun (WGS) entry which is preliminary data.</text>
</comment>
<dbReference type="Proteomes" id="UP000293433">
    <property type="component" value="Unassembled WGS sequence"/>
</dbReference>
<gene>
    <name evidence="1" type="ORF">EV685_3606</name>
</gene>
<protein>
    <submittedName>
        <fullName evidence="1">Uncharacterized protein</fullName>
    </submittedName>
</protein>
<accession>A0A4V2EV43</accession>
<dbReference type="InterPro" id="IPR013783">
    <property type="entry name" value="Ig-like_fold"/>
</dbReference>
<evidence type="ECO:0000313" key="1">
    <source>
        <dbReference type="EMBL" id="RZS47403.1"/>
    </source>
</evidence>
<dbReference type="Pfam" id="PF17957">
    <property type="entry name" value="Big_7"/>
    <property type="match status" value="1"/>
</dbReference>
<dbReference type="PROSITE" id="PS51257">
    <property type="entry name" value="PROKAR_LIPOPROTEIN"/>
    <property type="match status" value="1"/>
</dbReference>
<keyword evidence="2" id="KW-1185">Reference proteome</keyword>
<dbReference type="EMBL" id="SGWV01000012">
    <property type="protein sequence ID" value="RZS47403.1"/>
    <property type="molecule type" value="Genomic_DNA"/>
</dbReference>
<dbReference type="Gene3D" id="2.60.40.10">
    <property type="entry name" value="Immunoglobulins"/>
    <property type="match status" value="1"/>
</dbReference>
<dbReference type="OrthoDB" id="9156224at2"/>
<name>A0A4V2EV43_9BURK</name>
<proteinExistence type="predicted"/>
<reference evidence="1 2" key="1">
    <citation type="submission" date="2019-02" db="EMBL/GenBank/DDBJ databases">
        <title>Genomic Encyclopedia of Type Strains, Phase IV (KMG-IV): sequencing the most valuable type-strain genomes for metagenomic binning, comparative biology and taxonomic classification.</title>
        <authorList>
            <person name="Goeker M."/>
        </authorList>
    </citation>
    <scope>NUCLEOTIDE SEQUENCE [LARGE SCALE GENOMIC DNA]</scope>
    <source>
        <strain evidence="1 2">DSM 10617</strain>
    </source>
</reference>
<dbReference type="RefSeq" id="WP_130483434.1">
    <property type="nucleotide sequence ID" value="NZ_SGWV01000012.1"/>
</dbReference>
<evidence type="ECO:0000313" key="2">
    <source>
        <dbReference type="Proteomes" id="UP000293433"/>
    </source>
</evidence>